<evidence type="ECO:0000256" key="2">
    <source>
        <dbReference type="ARBA" id="ARBA00022801"/>
    </source>
</evidence>
<dbReference type="InterPro" id="IPR015797">
    <property type="entry name" value="NUDIX_hydrolase-like_dom_sf"/>
</dbReference>
<reference evidence="4 5" key="1">
    <citation type="submission" date="2018-01" db="EMBL/GenBank/DDBJ databases">
        <authorList>
            <person name="Gaut B.S."/>
            <person name="Morton B.R."/>
            <person name="Clegg M.T."/>
            <person name="Duvall M.R."/>
        </authorList>
    </citation>
    <scope>NUCLEOTIDE SEQUENCE [LARGE SCALE GENOMIC DNA]</scope>
    <source>
        <strain evidence="4 5">HR-AV</strain>
    </source>
</reference>
<dbReference type="Gene3D" id="3.90.79.10">
    <property type="entry name" value="Nucleoside Triphosphate Pyrophosphohydrolase"/>
    <property type="match status" value="1"/>
</dbReference>
<comment type="cofactor">
    <cofactor evidence="1">
        <name>Mg(2+)</name>
        <dbReference type="ChEBI" id="CHEBI:18420"/>
    </cofactor>
</comment>
<evidence type="ECO:0000313" key="4">
    <source>
        <dbReference type="EMBL" id="POY35194.1"/>
    </source>
</evidence>
<gene>
    <name evidence="4" type="ORF">C3K47_16575</name>
</gene>
<sequence>MKHKIRPSVVLLNNDSVLLMKYIYSDTEVYGLPGGNPEIGESLQEAVKRELQEELSLSVEIDDLLFVAETHRTEKQEVVVHHIFSGKILAGTPELNAIHTSALSVEWINVEDIDGKNLYPNIGAEIKLLFGIGSTDRTTYLGNINQQWF</sequence>
<keyword evidence="2 4" id="KW-0378">Hydrolase</keyword>
<protein>
    <submittedName>
        <fullName evidence="4">NUDIX hydrolase</fullName>
    </submittedName>
</protein>
<name>A0A2S4ZXW7_9SPHI</name>
<feature type="domain" description="Nudix hydrolase" evidence="3">
    <location>
        <begin position="2"/>
        <end position="132"/>
    </location>
</feature>
<dbReference type="Proteomes" id="UP000236893">
    <property type="component" value="Unassembled WGS sequence"/>
</dbReference>
<organism evidence="4 5">
    <name type="scientific">Solitalea longa</name>
    <dbReference type="NCBI Taxonomy" id="2079460"/>
    <lineage>
        <taxon>Bacteria</taxon>
        <taxon>Pseudomonadati</taxon>
        <taxon>Bacteroidota</taxon>
        <taxon>Sphingobacteriia</taxon>
        <taxon>Sphingobacteriales</taxon>
        <taxon>Sphingobacteriaceae</taxon>
        <taxon>Solitalea</taxon>
    </lineage>
</organism>
<dbReference type="PROSITE" id="PS51462">
    <property type="entry name" value="NUDIX"/>
    <property type="match status" value="1"/>
</dbReference>
<keyword evidence="5" id="KW-1185">Reference proteome</keyword>
<evidence type="ECO:0000313" key="5">
    <source>
        <dbReference type="Proteomes" id="UP000236893"/>
    </source>
</evidence>
<evidence type="ECO:0000259" key="3">
    <source>
        <dbReference type="PROSITE" id="PS51462"/>
    </source>
</evidence>
<evidence type="ECO:0000256" key="1">
    <source>
        <dbReference type="ARBA" id="ARBA00001946"/>
    </source>
</evidence>
<dbReference type="InterPro" id="IPR000086">
    <property type="entry name" value="NUDIX_hydrolase_dom"/>
</dbReference>
<comment type="caution">
    <text evidence="4">The sequence shown here is derived from an EMBL/GenBank/DDBJ whole genome shotgun (WGS) entry which is preliminary data.</text>
</comment>
<accession>A0A2S4ZXW7</accession>
<proteinExistence type="predicted"/>
<dbReference type="RefSeq" id="WP_103790282.1">
    <property type="nucleotide sequence ID" value="NZ_PQVF01000013.1"/>
</dbReference>
<dbReference type="AlphaFoldDB" id="A0A2S4ZXW7"/>
<dbReference type="OrthoDB" id="65827at2"/>
<dbReference type="Pfam" id="PF00293">
    <property type="entry name" value="NUDIX"/>
    <property type="match status" value="1"/>
</dbReference>
<dbReference type="EMBL" id="PQVF01000013">
    <property type="protein sequence ID" value="POY35194.1"/>
    <property type="molecule type" value="Genomic_DNA"/>
</dbReference>
<dbReference type="GO" id="GO:0016787">
    <property type="term" value="F:hydrolase activity"/>
    <property type="evidence" value="ECO:0007669"/>
    <property type="project" value="UniProtKB-KW"/>
</dbReference>
<dbReference type="PANTHER" id="PTHR43046:SF14">
    <property type="entry name" value="MUTT_NUDIX FAMILY PROTEIN"/>
    <property type="match status" value="1"/>
</dbReference>
<dbReference type="PANTHER" id="PTHR43046">
    <property type="entry name" value="GDP-MANNOSE MANNOSYL HYDROLASE"/>
    <property type="match status" value="1"/>
</dbReference>
<dbReference type="SUPFAM" id="SSF55811">
    <property type="entry name" value="Nudix"/>
    <property type="match status" value="1"/>
</dbReference>